<dbReference type="SUPFAM" id="SSF53474">
    <property type="entry name" value="alpha/beta-Hydrolases"/>
    <property type="match status" value="1"/>
</dbReference>
<evidence type="ECO:0000256" key="3">
    <source>
        <dbReference type="ARBA" id="ARBA00022525"/>
    </source>
</evidence>
<dbReference type="GO" id="GO:0004180">
    <property type="term" value="F:carboxypeptidase activity"/>
    <property type="evidence" value="ECO:0007669"/>
    <property type="project" value="UniProtKB-KW"/>
</dbReference>
<evidence type="ECO:0000256" key="7">
    <source>
        <dbReference type="ARBA" id="ARBA00022801"/>
    </source>
</evidence>
<dbReference type="PANTHER" id="PTHR11802">
    <property type="entry name" value="SERINE PROTEASE FAMILY S10 SERINE CARBOXYPEPTIDASE"/>
    <property type="match status" value="1"/>
</dbReference>
<evidence type="ECO:0000256" key="8">
    <source>
        <dbReference type="ARBA" id="ARBA00023157"/>
    </source>
</evidence>
<keyword evidence="7" id="KW-0378">Hydrolase</keyword>
<evidence type="ECO:0000256" key="9">
    <source>
        <dbReference type="ARBA" id="ARBA00023180"/>
    </source>
</evidence>
<keyword evidence="9" id="KW-0325">Glycoprotein</keyword>
<comment type="caution">
    <text evidence="11">The sequence shown here is derived from an EMBL/GenBank/DDBJ whole genome shotgun (WGS) entry which is preliminary data.</text>
</comment>
<accession>A0ABD3J729</accession>
<keyword evidence="6 10" id="KW-0732">Signal</keyword>
<dbReference type="GO" id="GO:0005576">
    <property type="term" value="C:extracellular region"/>
    <property type="evidence" value="ECO:0007669"/>
    <property type="project" value="UniProtKB-SubCell"/>
</dbReference>
<evidence type="ECO:0000313" key="12">
    <source>
        <dbReference type="Proteomes" id="UP001634007"/>
    </source>
</evidence>
<protein>
    <submittedName>
        <fullName evidence="11">Uncharacterized protein</fullName>
    </submittedName>
</protein>
<evidence type="ECO:0000313" key="11">
    <source>
        <dbReference type="EMBL" id="KAL3722259.1"/>
    </source>
</evidence>
<dbReference type="Gene3D" id="3.40.50.1820">
    <property type="entry name" value="alpha/beta hydrolase"/>
    <property type="match status" value="1"/>
</dbReference>
<dbReference type="FunFam" id="3.40.50.1820:FF:000148">
    <property type="entry name" value="Serine carboxypeptidase-like 11"/>
    <property type="match status" value="1"/>
</dbReference>
<organism evidence="11 12">
    <name type="scientific">Eucalyptus globulus</name>
    <name type="common">Tasmanian blue gum</name>
    <dbReference type="NCBI Taxonomy" id="34317"/>
    <lineage>
        <taxon>Eukaryota</taxon>
        <taxon>Viridiplantae</taxon>
        <taxon>Streptophyta</taxon>
        <taxon>Embryophyta</taxon>
        <taxon>Tracheophyta</taxon>
        <taxon>Spermatophyta</taxon>
        <taxon>Magnoliopsida</taxon>
        <taxon>eudicotyledons</taxon>
        <taxon>Gunneridae</taxon>
        <taxon>Pentapetalae</taxon>
        <taxon>rosids</taxon>
        <taxon>malvids</taxon>
        <taxon>Myrtales</taxon>
        <taxon>Myrtaceae</taxon>
        <taxon>Myrtoideae</taxon>
        <taxon>Eucalypteae</taxon>
        <taxon>Eucalyptus</taxon>
    </lineage>
</organism>
<dbReference type="Pfam" id="PF00450">
    <property type="entry name" value="Peptidase_S10"/>
    <property type="match status" value="1"/>
</dbReference>
<keyword evidence="12" id="KW-1185">Reference proteome</keyword>
<name>A0ABD3J729_EUCGL</name>
<feature type="chain" id="PRO_5044804563" evidence="10">
    <location>
        <begin position="22"/>
        <end position="467"/>
    </location>
</feature>
<dbReference type="GO" id="GO:0006508">
    <property type="term" value="P:proteolysis"/>
    <property type="evidence" value="ECO:0007669"/>
    <property type="project" value="UniProtKB-KW"/>
</dbReference>
<evidence type="ECO:0000256" key="6">
    <source>
        <dbReference type="ARBA" id="ARBA00022729"/>
    </source>
</evidence>
<dbReference type="PANTHER" id="PTHR11802:SF413">
    <property type="entry name" value="PEPTIDASE S10, SERINE CARBOXYPEPTIDASE, ALPHA_BETA HYDROLASE-RELATED"/>
    <property type="match status" value="1"/>
</dbReference>
<dbReference type="FunFam" id="3.40.50.11320:FF:000002">
    <property type="entry name" value="Carboxypeptidase"/>
    <property type="match status" value="1"/>
</dbReference>
<dbReference type="GO" id="GO:0016752">
    <property type="term" value="F:sinapoyltransferase activity"/>
    <property type="evidence" value="ECO:0007669"/>
    <property type="project" value="UniProtKB-ARBA"/>
</dbReference>
<dbReference type="InterPro" id="IPR001563">
    <property type="entry name" value="Peptidase_S10"/>
</dbReference>
<sequence length="467" mass="52772">MASILSRLLLSLLVFFGTVQSQSIIKSLPGFPGDLPFKLETGYIGVREFDDVQLFYYFIESERSPKDDPLMLWLTGGPGCSSLSGLIYEIGPLNFNYKNSSGNSPTFLLNPYSWTKVANIIFLDQPVGAGFSYSTTQEGYYSGDLRSAAETYQFLRKWLVGHPQFMSNPLYIGGDSYSGMTLPIIVTEIVNGNEVGHLPPLNIKGYLLGNPLTDVLYDLNSRVVFAHRKALISNEIYESAKNNCKGEYMHVDPENVDCGVDLQSVVKCIEKIFNAHILEPKCGTLNPTPNFLKWDQRILGDGGSEINPLALLESPGPWCRNYDYLYCYVWANDKTVQKALHIREGTKTEWIRCNESSSYAHDVIKSTDYHQNLTEKKLRALIYSGDHDMVVPYIGTMAWIETLNLSLSTDWEAWFVDGQVAGYTQQYEHDNYELTYATVKGAGHTAPEYKPKETLAMIYRWFAHYPL</sequence>
<evidence type="ECO:0000256" key="2">
    <source>
        <dbReference type="ARBA" id="ARBA00009431"/>
    </source>
</evidence>
<keyword evidence="3" id="KW-0964">Secreted</keyword>
<evidence type="ECO:0000256" key="5">
    <source>
        <dbReference type="ARBA" id="ARBA00022670"/>
    </source>
</evidence>
<keyword evidence="8" id="KW-1015">Disulfide bond</keyword>
<feature type="signal peptide" evidence="10">
    <location>
        <begin position="1"/>
        <end position="21"/>
    </location>
</feature>
<dbReference type="Proteomes" id="UP001634007">
    <property type="component" value="Unassembled WGS sequence"/>
</dbReference>
<dbReference type="InterPro" id="IPR029058">
    <property type="entry name" value="AB_hydrolase_fold"/>
</dbReference>
<dbReference type="InterPro" id="IPR033124">
    <property type="entry name" value="Ser_caboxypep_his_AS"/>
</dbReference>
<evidence type="ECO:0000256" key="10">
    <source>
        <dbReference type="SAM" id="SignalP"/>
    </source>
</evidence>
<proteinExistence type="inferred from homology"/>
<keyword evidence="4" id="KW-0121">Carboxypeptidase</keyword>
<keyword evidence="5" id="KW-0645">Protease</keyword>
<dbReference type="PROSITE" id="PS00560">
    <property type="entry name" value="CARBOXYPEPT_SER_HIS"/>
    <property type="match status" value="1"/>
</dbReference>
<reference evidence="11 12" key="1">
    <citation type="submission" date="2024-11" db="EMBL/GenBank/DDBJ databases">
        <title>Chromosome-level genome assembly of Eucalyptus globulus Labill. provides insights into its genome evolution.</title>
        <authorList>
            <person name="Li X."/>
        </authorList>
    </citation>
    <scope>NUCLEOTIDE SEQUENCE [LARGE SCALE GENOMIC DNA]</scope>
    <source>
        <strain evidence="11">CL2024</strain>
        <tissue evidence="11">Fresh tender leaves</tissue>
    </source>
</reference>
<dbReference type="PRINTS" id="PR00724">
    <property type="entry name" value="CRBOXYPTASEC"/>
</dbReference>
<comment type="subcellular location">
    <subcellularLocation>
        <location evidence="1">Secreted</location>
    </subcellularLocation>
</comment>
<dbReference type="FunFam" id="3.40.50.12670:FF:000001">
    <property type="entry name" value="Carboxypeptidase"/>
    <property type="match status" value="1"/>
</dbReference>
<dbReference type="GO" id="GO:0019748">
    <property type="term" value="P:secondary metabolic process"/>
    <property type="evidence" value="ECO:0007669"/>
    <property type="project" value="UniProtKB-ARBA"/>
</dbReference>
<evidence type="ECO:0000256" key="1">
    <source>
        <dbReference type="ARBA" id="ARBA00004613"/>
    </source>
</evidence>
<dbReference type="EMBL" id="JBJKBG010000009">
    <property type="protein sequence ID" value="KAL3722259.1"/>
    <property type="molecule type" value="Genomic_DNA"/>
</dbReference>
<dbReference type="AlphaFoldDB" id="A0ABD3J729"/>
<comment type="similarity">
    <text evidence="2">Belongs to the peptidase S10 family.</text>
</comment>
<evidence type="ECO:0000256" key="4">
    <source>
        <dbReference type="ARBA" id="ARBA00022645"/>
    </source>
</evidence>
<gene>
    <name evidence="11" type="ORF">ACJRO7_034608</name>
</gene>
<dbReference type="Gene3D" id="3.40.50.12670">
    <property type="match status" value="1"/>
</dbReference>